<proteinExistence type="predicted"/>
<keyword evidence="2" id="KW-1185">Reference proteome</keyword>
<keyword evidence="1" id="KW-0966">Cell projection</keyword>
<accession>A0ACC8XD66</accession>
<protein>
    <submittedName>
        <fullName evidence="1">Flagellin</fullName>
    </submittedName>
</protein>
<dbReference type="EMBL" id="LJDB01000045">
    <property type="protein sequence ID" value="ONI40815.1"/>
    <property type="molecule type" value="Genomic_DNA"/>
</dbReference>
<keyword evidence="1" id="KW-0282">Flagellum</keyword>
<evidence type="ECO:0000313" key="1">
    <source>
        <dbReference type="EMBL" id="ONI40815.1"/>
    </source>
</evidence>
<evidence type="ECO:0000313" key="2">
    <source>
        <dbReference type="Proteomes" id="UP000188605"/>
    </source>
</evidence>
<keyword evidence="1" id="KW-0969">Cilium</keyword>
<gene>
    <name evidence="1" type="ORF">AN396_05190</name>
</gene>
<name>A0ACC8XD66_9FIRM</name>
<comment type="caution">
    <text evidence="1">The sequence shown here is derived from an EMBL/GenBank/DDBJ whole genome shotgun (WGS) entry which is preliminary data.</text>
</comment>
<organism evidence="1 2">
    <name type="scientific">Candidatus Epulonipiscium fishelsonii</name>
    <dbReference type="NCBI Taxonomy" id="77094"/>
    <lineage>
        <taxon>Bacteria</taxon>
        <taxon>Bacillati</taxon>
        <taxon>Bacillota</taxon>
        <taxon>Clostridia</taxon>
        <taxon>Lachnospirales</taxon>
        <taxon>Lachnospiraceae</taxon>
        <taxon>Candidatus Epulonipiscium</taxon>
    </lineage>
</organism>
<reference evidence="1" key="1">
    <citation type="submission" date="2016-08" db="EMBL/GenBank/DDBJ databases">
        <authorList>
            <person name="Ngugi D.K."/>
            <person name="Miyake S."/>
            <person name="Stingl U."/>
        </authorList>
    </citation>
    <scope>NUCLEOTIDE SEQUENCE</scope>
    <source>
        <strain evidence="1">SCG-B11WGA-EpuloA1</strain>
    </source>
</reference>
<dbReference type="Proteomes" id="UP000188605">
    <property type="component" value="Unassembled WGS sequence"/>
</dbReference>
<sequence>MVVNTNTLSINAHRNMGSNTTKLGKASEKLSSGLRINRAADDAAGLAVSETMRSQIRGLNQASRNVQDGISFAQTAEGALDEVSAMLTRAKELLVQASTGTYSEGDRTNIQEELTALSSEIDNIITSTKFNGIAITTGASIATGHDGSLEILIPPVSDSEVSNAMDNIDLSGDTDGTDAKAGAILIEDAIQDITTQRAEIGAVQNRLEHTLENQKVTTENLTTSESRIRDTDMAAEMMNFTKFNVLNQAAQSMMAQANQIPNQALGLLG</sequence>